<dbReference type="AlphaFoldDB" id="A0AAW0KEZ7"/>
<dbReference type="InterPro" id="IPR005199">
    <property type="entry name" value="Glyco_hydro_79"/>
</dbReference>
<dbReference type="Pfam" id="PF03662">
    <property type="entry name" value="Glyco_hydro_79n"/>
    <property type="match status" value="1"/>
</dbReference>
<dbReference type="EMBL" id="PKMF04000315">
    <property type="protein sequence ID" value="KAK7838010.1"/>
    <property type="molecule type" value="Genomic_DNA"/>
</dbReference>
<comment type="caution">
    <text evidence="2">The sequence shown here is derived from an EMBL/GenBank/DDBJ whole genome shotgun (WGS) entry which is preliminary data.</text>
</comment>
<dbReference type="GO" id="GO:0004566">
    <property type="term" value="F:beta-glucuronidase activity"/>
    <property type="evidence" value="ECO:0007669"/>
    <property type="project" value="TreeGrafter"/>
</dbReference>
<dbReference type="Proteomes" id="UP000237347">
    <property type="component" value="Unassembled WGS sequence"/>
</dbReference>
<protein>
    <submittedName>
        <fullName evidence="2">Heparanase-like protein 3</fullName>
    </submittedName>
</protein>
<feature type="signal peptide" evidence="1">
    <location>
        <begin position="1"/>
        <end position="25"/>
    </location>
</feature>
<keyword evidence="1" id="KW-0732">Signal</keyword>
<evidence type="ECO:0000313" key="3">
    <source>
        <dbReference type="Proteomes" id="UP000237347"/>
    </source>
</evidence>
<accession>A0AAW0KEZ7</accession>
<dbReference type="GO" id="GO:0009505">
    <property type="term" value="C:plant-type cell wall"/>
    <property type="evidence" value="ECO:0007669"/>
    <property type="project" value="TreeGrafter"/>
</dbReference>
<keyword evidence="3" id="KW-1185">Reference proteome</keyword>
<feature type="chain" id="PRO_5043474683" evidence="1">
    <location>
        <begin position="26"/>
        <end position="97"/>
    </location>
</feature>
<reference evidence="2 3" key="1">
    <citation type="journal article" date="2018" name="Sci. Data">
        <title>The draft genome sequence of cork oak.</title>
        <authorList>
            <person name="Ramos A.M."/>
            <person name="Usie A."/>
            <person name="Barbosa P."/>
            <person name="Barros P.M."/>
            <person name="Capote T."/>
            <person name="Chaves I."/>
            <person name="Simoes F."/>
            <person name="Abreu I."/>
            <person name="Carrasquinho I."/>
            <person name="Faro C."/>
            <person name="Guimaraes J.B."/>
            <person name="Mendonca D."/>
            <person name="Nobrega F."/>
            <person name="Rodrigues L."/>
            <person name="Saibo N.J.M."/>
            <person name="Varela M.C."/>
            <person name="Egas C."/>
            <person name="Matos J."/>
            <person name="Miguel C.M."/>
            <person name="Oliveira M.M."/>
            <person name="Ricardo C.P."/>
            <person name="Goncalves S."/>
        </authorList>
    </citation>
    <scope>NUCLEOTIDE SEQUENCE [LARGE SCALE GENOMIC DNA]</scope>
    <source>
        <strain evidence="3">cv. HL8</strain>
    </source>
</reference>
<dbReference type="PANTHER" id="PTHR14363">
    <property type="entry name" value="HEPARANASE-RELATED"/>
    <property type="match status" value="1"/>
</dbReference>
<name>A0AAW0KEZ7_QUESU</name>
<sequence length="97" mass="10654">MGSQYLLTCVCFWLPLVSFTISVASQKSTAGPGNVIEGNVFINGTTSIGRIDDDFVCATLDWWPPEKCDYGTCSWGRDSLLNLDLNNLKFLNAIKGE</sequence>
<dbReference type="GO" id="GO:0016020">
    <property type="term" value="C:membrane"/>
    <property type="evidence" value="ECO:0007669"/>
    <property type="project" value="InterPro"/>
</dbReference>
<evidence type="ECO:0000313" key="2">
    <source>
        <dbReference type="EMBL" id="KAK7838010.1"/>
    </source>
</evidence>
<evidence type="ECO:0000256" key="1">
    <source>
        <dbReference type="SAM" id="SignalP"/>
    </source>
</evidence>
<gene>
    <name evidence="2" type="ORF">CFP56_020362</name>
</gene>
<proteinExistence type="predicted"/>
<organism evidence="2 3">
    <name type="scientific">Quercus suber</name>
    <name type="common">Cork oak</name>
    <dbReference type="NCBI Taxonomy" id="58331"/>
    <lineage>
        <taxon>Eukaryota</taxon>
        <taxon>Viridiplantae</taxon>
        <taxon>Streptophyta</taxon>
        <taxon>Embryophyta</taxon>
        <taxon>Tracheophyta</taxon>
        <taxon>Spermatophyta</taxon>
        <taxon>Magnoliopsida</taxon>
        <taxon>eudicotyledons</taxon>
        <taxon>Gunneridae</taxon>
        <taxon>Pentapetalae</taxon>
        <taxon>rosids</taxon>
        <taxon>fabids</taxon>
        <taxon>Fagales</taxon>
        <taxon>Fagaceae</taxon>
        <taxon>Quercus</taxon>
    </lineage>
</organism>
<dbReference type="PANTHER" id="PTHR14363:SF45">
    <property type="entry name" value="HEPARANASE-LIKE PROTEIN 3 ISOFORM X1"/>
    <property type="match status" value="1"/>
</dbReference>